<name>A0AAV4LYT3_BABCB</name>
<proteinExistence type="predicted"/>
<comment type="caution">
    <text evidence="1">The sequence shown here is derived from an EMBL/GenBank/DDBJ whole genome shotgun (WGS) entry which is preliminary data.</text>
</comment>
<protein>
    <submittedName>
        <fullName evidence="1">3-hydroxyphenylacetate 6-hydroxylase</fullName>
    </submittedName>
</protein>
<dbReference type="AlphaFoldDB" id="A0AAV4LYT3"/>
<keyword evidence="2" id="KW-1185">Reference proteome</keyword>
<gene>
    <name evidence="1" type="ORF">BcabD6B2_48060</name>
</gene>
<sequence length="166" mass="17578">MSRQKAAHKSAKAAEVEAVGATCQGGCPRVPGERGRGGAGGPDWRGGGVQPCILFKLSTEGIEGRICADSLIGFRELSEVFERSVGNFVTGHTSVELSRLIAVVIHELLKSFVTTSTKTLLRPPVLALEKELSQSLKDFLNGGEEILDGFASLRTVVVSGIYIAIP</sequence>
<accession>A0AAV4LYT3</accession>
<dbReference type="GeneID" id="94196852"/>
<dbReference type="Proteomes" id="UP001497744">
    <property type="component" value="Unassembled WGS sequence"/>
</dbReference>
<organism evidence="1 2">
    <name type="scientific">Babesia caballi</name>
    <dbReference type="NCBI Taxonomy" id="5871"/>
    <lineage>
        <taxon>Eukaryota</taxon>
        <taxon>Sar</taxon>
        <taxon>Alveolata</taxon>
        <taxon>Apicomplexa</taxon>
        <taxon>Aconoidasida</taxon>
        <taxon>Piroplasmida</taxon>
        <taxon>Babesiidae</taxon>
        <taxon>Babesia</taxon>
    </lineage>
</organism>
<evidence type="ECO:0000313" key="1">
    <source>
        <dbReference type="EMBL" id="GIX65371.1"/>
    </source>
</evidence>
<dbReference type="RefSeq" id="XP_067717440.1">
    <property type="nucleotide sequence ID" value="XM_067861339.1"/>
</dbReference>
<dbReference type="EMBL" id="BPLF01000004">
    <property type="protein sequence ID" value="GIX65371.1"/>
    <property type="molecule type" value="Genomic_DNA"/>
</dbReference>
<reference evidence="1 2" key="1">
    <citation type="submission" date="2021-06" db="EMBL/GenBank/DDBJ databases">
        <title>Genome sequence of Babesia caballi.</title>
        <authorList>
            <person name="Yamagishi J."/>
            <person name="Kidaka T."/>
            <person name="Ochi A."/>
        </authorList>
    </citation>
    <scope>NUCLEOTIDE SEQUENCE [LARGE SCALE GENOMIC DNA]</scope>
    <source>
        <strain evidence="1">USDA-D6B2</strain>
    </source>
</reference>
<evidence type="ECO:0000313" key="2">
    <source>
        <dbReference type="Proteomes" id="UP001497744"/>
    </source>
</evidence>